<keyword evidence="2 3" id="KW-0119">Carbohydrate metabolism</keyword>
<dbReference type="EMBL" id="BAAALF010000119">
    <property type="protein sequence ID" value="GAA1256360.1"/>
    <property type="molecule type" value="Genomic_DNA"/>
</dbReference>
<dbReference type="EC" id="4.2.1.126" evidence="3"/>
<comment type="miscellaneous">
    <text evidence="3">A lyase-type mechanism (elimination/hydration) is suggested for the cleavage of the lactyl ether bond of MurNAc 6-phosphate, with the formation of an alpha,beta-unsaturated aldehyde intermediate with (E)-stereochemistry, followed by the syn addition of water to give product.</text>
</comment>
<evidence type="ECO:0000256" key="4">
    <source>
        <dbReference type="SAM" id="MobiDB-lite"/>
    </source>
</evidence>
<evidence type="ECO:0000313" key="6">
    <source>
        <dbReference type="EMBL" id="GAA1256360.1"/>
    </source>
</evidence>
<dbReference type="HAMAP" id="MF_00068">
    <property type="entry name" value="MurQ"/>
    <property type="match status" value="1"/>
</dbReference>
<sequence length="309" mass="31745">MSTEPETLRADGLPPTERRNPASTRLDELTTTELLELINDQDATVPGAVRAVLPRLAELVDTALGVLRAGGRVHYYGAGTSGRIALGDAVELGPTYGVGPDRVLAHLAGGPGARGRAREDAEDHAPDEDAADTPGTGDLVIGVTASGRTPYVASALRAARAVGAHTALLSGDPAAPLAPLADLHLALDTGPEVVTGSTRMKAGTAQKLALNAFSTALMVRSGRTWSNLMIAASANNAKLRERAVRTLVTACQVPEETAARALAQCAGEIPTALVCLVAGASPLAAREALAAHHGHAWAAVRALREETGR</sequence>
<dbReference type="InterPro" id="IPR040190">
    <property type="entry name" value="MURQ/GCKR"/>
</dbReference>
<evidence type="ECO:0000256" key="2">
    <source>
        <dbReference type="ARBA" id="ARBA00023277"/>
    </source>
</evidence>
<dbReference type="PANTHER" id="PTHR10088:SF4">
    <property type="entry name" value="GLUCOKINASE REGULATORY PROTEIN"/>
    <property type="match status" value="1"/>
</dbReference>
<dbReference type="CDD" id="cd05007">
    <property type="entry name" value="SIS_Etherase"/>
    <property type="match status" value="1"/>
</dbReference>
<evidence type="ECO:0000259" key="5">
    <source>
        <dbReference type="PROSITE" id="PS51464"/>
    </source>
</evidence>
<dbReference type="InterPro" id="IPR005488">
    <property type="entry name" value="Etherase_MurQ"/>
</dbReference>
<proteinExistence type="inferred from homology"/>
<dbReference type="InterPro" id="IPR046348">
    <property type="entry name" value="SIS_dom_sf"/>
</dbReference>
<name>A0ABN1WQJ0_9ACTN</name>
<comment type="similarity">
    <text evidence="3">Belongs to the GCKR-like family. MurNAc-6-P etherase subfamily.</text>
</comment>
<accession>A0ABN1WQJ0</accession>
<feature type="domain" description="SIS" evidence="5">
    <location>
        <begin position="63"/>
        <end position="223"/>
    </location>
</feature>
<keyword evidence="1 3" id="KW-0456">Lyase</keyword>
<dbReference type="RefSeq" id="WP_344444570.1">
    <property type="nucleotide sequence ID" value="NZ_BAAALF010000119.1"/>
</dbReference>
<dbReference type="Pfam" id="PF22645">
    <property type="entry name" value="GKRP_SIS_N"/>
    <property type="match status" value="1"/>
</dbReference>
<feature type="region of interest" description="Disordered" evidence="4">
    <location>
        <begin position="107"/>
        <end position="137"/>
    </location>
</feature>
<dbReference type="NCBIfam" id="NF009222">
    <property type="entry name" value="PRK12570.1"/>
    <property type="match status" value="1"/>
</dbReference>
<dbReference type="PANTHER" id="PTHR10088">
    <property type="entry name" value="GLUCOKINASE REGULATORY PROTEIN"/>
    <property type="match status" value="1"/>
</dbReference>
<keyword evidence="7" id="KW-1185">Reference proteome</keyword>
<comment type="function">
    <text evidence="3">Specifically catalyzes the cleavage of the D-lactyl ether substituent of MurNAc 6-phosphate, producing GlcNAc 6-phosphate and D-lactate.</text>
</comment>
<feature type="region of interest" description="Disordered" evidence="4">
    <location>
        <begin position="1"/>
        <end position="22"/>
    </location>
</feature>
<comment type="subunit">
    <text evidence="3">Homodimer.</text>
</comment>
<organism evidence="6 7">
    <name type="scientific">Kitasatospora nipponensis</name>
    <dbReference type="NCBI Taxonomy" id="258049"/>
    <lineage>
        <taxon>Bacteria</taxon>
        <taxon>Bacillati</taxon>
        <taxon>Actinomycetota</taxon>
        <taxon>Actinomycetes</taxon>
        <taxon>Kitasatosporales</taxon>
        <taxon>Streptomycetaceae</taxon>
        <taxon>Kitasatospora</taxon>
    </lineage>
</organism>
<evidence type="ECO:0000256" key="1">
    <source>
        <dbReference type="ARBA" id="ARBA00023239"/>
    </source>
</evidence>
<feature type="active site" evidence="3">
    <location>
        <position position="122"/>
    </location>
</feature>
<comment type="catalytic activity">
    <reaction evidence="3">
        <text>N-acetyl-D-muramate 6-phosphate + H2O = N-acetyl-D-glucosamine 6-phosphate + (R)-lactate</text>
        <dbReference type="Rhea" id="RHEA:26410"/>
        <dbReference type="ChEBI" id="CHEBI:15377"/>
        <dbReference type="ChEBI" id="CHEBI:16004"/>
        <dbReference type="ChEBI" id="CHEBI:57513"/>
        <dbReference type="ChEBI" id="CHEBI:58722"/>
        <dbReference type="EC" id="4.2.1.126"/>
    </reaction>
</comment>
<comment type="pathway">
    <text evidence="3">Amino-sugar metabolism; N-acetylmuramate degradation.</text>
</comment>
<comment type="caution">
    <text evidence="6">The sequence shown here is derived from an EMBL/GenBank/DDBJ whole genome shotgun (WGS) entry which is preliminary data.</text>
</comment>
<dbReference type="InterPro" id="IPR005486">
    <property type="entry name" value="Glucokinase_regulatory_CS"/>
</dbReference>
<evidence type="ECO:0000256" key="3">
    <source>
        <dbReference type="HAMAP-Rule" id="MF_00068"/>
    </source>
</evidence>
<protein>
    <recommendedName>
        <fullName evidence="3">N-acetylmuramic acid 6-phosphate etherase</fullName>
        <shortName evidence="3">MurNAc-6-P etherase</shortName>
        <ecNumber evidence="3">4.2.1.126</ecNumber>
    </recommendedName>
    <alternativeName>
        <fullName evidence="3">N-acetylmuramic acid 6-phosphate hydrolase</fullName>
    </alternativeName>
    <alternativeName>
        <fullName evidence="3">N-acetylmuramic acid 6-phosphate lyase</fullName>
    </alternativeName>
</protein>
<dbReference type="InterPro" id="IPR001347">
    <property type="entry name" value="SIS_dom"/>
</dbReference>
<gene>
    <name evidence="3" type="primary">murQ</name>
    <name evidence="6" type="ORF">GCM10009665_53520</name>
</gene>
<dbReference type="Gene3D" id="3.40.50.10490">
    <property type="entry name" value="Glucose-6-phosphate isomerase like protein, domain 1"/>
    <property type="match status" value="1"/>
</dbReference>
<evidence type="ECO:0000313" key="7">
    <source>
        <dbReference type="Proteomes" id="UP001500037"/>
    </source>
</evidence>
<dbReference type="Proteomes" id="UP001500037">
    <property type="component" value="Unassembled WGS sequence"/>
</dbReference>
<dbReference type="Gene3D" id="1.10.8.1080">
    <property type="match status" value="1"/>
</dbReference>
<feature type="active site" description="Proton donor" evidence="3">
    <location>
        <position position="91"/>
    </location>
</feature>
<dbReference type="PROSITE" id="PS01272">
    <property type="entry name" value="GCKR"/>
    <property type="match status" value="1"/>
</dbReference>
<dbReference type="NCBIfam" id="NF003915">
    <property type="entry name" value="PRK05441.1"/>
    <property type="match status" value="1"/>
</dbReference>
<dbReference type="SUPFAM" id="SSF53697">
    <property type="entry name" value="SIS domain"/>
    <property type="match status" value="1"/>
</dbReference>
<reference evidence="6 7" key="1">
    <citation type="journal article" date="2019" name="Int. J. Syst. Evol. Microbiol.">
        <title>The Global Catalogue of Microorganisms (GCM) 10K type strain sequencing project: providing services to taxonomists for standard genome sequencing and annotation.</title>
        <authorList>
            <consortium name="The Broad Institute Genomics Platform"/>
            <consortium name="The Broad Institute Genome Sequencing Center for Infectious Disease"/>
            <person name="Wu L."/>
            <person name="Ma J."/>
        </authorList>
    </citation>
    <scope>NUCLEOTIDE SEQUENCE [LARGE SCALE GENOMIC DNA]</scope>
    <source>
        <strain evidence="6 7">JCM 13004</strain>
    </source>
</reference>
<dbReference type="PROSITE" id="PS51464">
    <property type="entry name" value="SIS"/>
    <property type="match status" value="1"/>
</dbReference>